<dbReference type="Proteomes" id="UP001516464">
    <property type="component" value="Unassembled WGS sequence"/>
</dbReference>
<evidence type="ECO:0000256" key="6">
    <source>
        <dbReference type="ARBA" id="ARBA00022888"/>
    </source>
</evidence>
<dbReference type="PANTHER" id="PTHR30073:SF5">
    <property type="entry name" value="ASPARTATE--AMMONIA LIGASE"/>
    <property type="match status" value="1"/>
</dbReference>
<gene>
    <name evidence="8" type="primary">asnA</name>
    <name evidence="8" type="ORF">TCON_1536</name>
</gene>
<organism evidence="8 9">
    <name type="scientific">Astathelohania contejeani</name>
    <dbReference type="NCBI Taxonomy" id="164912"/>
    <lineage>
        <taxon>Eukaryota</taxon>
        <taxon>Fungi</taxon>
        <taxon>Fungi incertae sedis</taxon>
        <taxon>Microsporidia</taxon>
        <taxon>Astathelohaniidae</taxon>
        <taxon>Astathelohania</taxon>
    </lineage>
</organism>
<evidence type="ECO:0000256" key="1">
    <source>
        <dbReference type="ARBA" id="ARBA00022490"/>
    </source>
</evidence>
<accession>A0ABQ7HYL5</accession>
<dbReference type="InterPro" id="IPR045864">
    <property type="entry name" value="aa-tRNA-synth_II/BPL/LPL"/>
</dbReference>
<evidence type="ECO:0000256" key="5">
    <source>
        <dbReference type="ARBA" id="ARBA00022840"/>
    </source>
</evidence>
<dbReference type="EMBL" id="SBIQ01000109">
    <property type="protein sequence ID" value="KAF7683255.1"/>
    <property type="molecule type" value="Genomic_DNA"/>
</dbReference>
<dbReference type="Pfam" id="PF03590">
    <property type="entry name" value="AsnA"/>
    <property type="match status" value="1"/>
</dbReference>
<protein>
    <submittedName>
        <fullName evidence="8">Aspartate--ammonia ligase</fullName>
    </submittedName>
</protein>
<feature type="domain" description="Aminoacyl-transfer RNA synthetases class-II family profile" evidence="7">
    <location>
        <begin position="102"/>
        <end position="325"/>
    </location>
</feature>
<evidence type="ECO:0000313" key="8">
    <source>
        <dbReference type="EMBL" id="KAF7683255.1"/>
    </source>
</evidence>
<reference evidence="8 9" key="1">
    <citation type="submission" date="2019-01" db="EMBL/GenBank/DDBJ databases">
        <title>Genomes sequencing and comparative genomics of infectious freshwater microsporidia, Cucumispora dikerogammari and Thelohania contejeani.</title>
        <authorList>
            <person name="Cormier A."/>
            <person name="Giraud I."/>
            <person name="Wattier R."/>
            <person name="Teixeira M."/>
            <person name="Grandjean F."/>
            <person name="Rigaud T."/>
            <person name="Cordaux R."/>
        </authorList>
    </citation>
    <scope>NUCLEOTIDE SEQUENCE [LARGE SCALE GENOMIC DNA]</scope>
    <source>
        <strain evidence="8">T1</strain>
        <tissue evidence="8">Spores</tissue>
    </source>
</reference>
<dbReference type="InterPro" id="IPR004618">
    <property type="entry name" value="AsnA"/>
</dbReference>
<keyword evidence="6" id="KW-0061">Asparagine biosynthesis</keyword>
<evidence type="ECO:0000256" key="3">
    <source>
        <dbReference type="ARBA" id="ARBA00022605"/>
    </source>
</evidence>
<proteinExistence type="inferred from homology"/>
<keyword evidence="9" id="KW-1185">Reference proteome</keyword>
<evidence type="ECO:0000259" key="7">
    <source>
        <dbReference type="PROSITE" id="PS50862"/>
    </source>
</evidence>
<keyword evidence="2 8" id="KW-0436">Ligase</keyword>
<keyword evidence="5" id="KW-0067">ATP-binding</keyword>
<dbReference type="PANTHER" id="PTHR30073">
    <property type="entry name" value="ASPARTATE--AMMONIA LIGASE"/>
    <property type="match status" value="1"/>
</dbReference>
<comment type="caution">
    <text evidence="8">The sequence shown here is derived from an EMBL/GenBank/DDBJ whole genome shotgun (WGS) entry which is preliminary data.</text>
</comment>
<dbReference type="PROSITE" id="PS50862">
    <property type="entry name" value="AA_TRNA_LIGASE_II"/>
    <property type="match status" value="1"/>
</dbReference>
<dbReference type="SUPFAM" id="SSF55681">
    <property type="entry name" value="Class II aaRS and biotin synthetases"/>
    <property type="match status" value="1"/>
</dbReference>
<name>A0ABQ7HYL5_9MICR</name>
<dbReference type="InterPro" id="IPR006195">
    <property type="entry name" value="aa-tRNA-synth_II"/>
</dbReference>
<dbReference type="Gene3D" id="3.30.930.10">
    <property type="entry name" value="Bira Bifunctional Protein, Domain 2"/>
    <property type="match status" value="1"/>
</dbReference>
<evidence type="ECO:0000313" key="9">
    <source>
        <dbReference type="Proteomes" id="UP001516464"/>
    </source>
</evidence>
<dbReference type="NCBIfam" id="TIGR00669">
    <property type="entry name" value="asnA"/>
    <property type="match status" value="1"/>
</dbReference>
<keyword evidence="4" id="KW-0547">Nucleotide-binding</keyword>
<keyword evidence="1" id="KW-0963">Cytoplasm</keyword>
<keyword evidence="3" id="KW-0028">Amino-acid biosynthesis</keyword>
<dbReference type="PIRSF" id="PIRSF001555">
    <property type="entry name" value="Asp_ammon_ligase"/>
    <property type="match status" value="1"/>
</dbReference>
<sequence>MTTEKLNLIENEKAIKLIKDTFERKLSNELFLTKVSAPLFVLSDSGLNDDLSGTERAVKFDVKSGETAVIVHSLAKWKRMALKKYGFMIGEGLYTNMIAVRRDENLSRIHSYYVDQWDWEAVISKKERTIEKLKETVRKIYHAIKETEKVIHETYSDLKPKLPEDIFFITSEDLFKLYPMLTPKEREKELARQYGAIFIIGIGNKLSSGEPHDTRAPDYDDWSLNGDILVYYKPLDIALELSSMGIRVDENSLTKQLKLANCVDRLKYPFHMELINSNLPYTIGGGIGQSRLCMFYLNKLHISEVQVSIWPKFMLDEMNQKDIFPL</sequence>
<dbReference type="HAMAP" id="MF_00555">
    <property type="entry name" value="AsnA"/>
    <property type="match status" value="1"/>
</dbReference>
<evidence type="ECO:0000256" key="2">
    <source>
        <dbReference type="ARBA" id="ARBA00022598"/>
    </source>
</evidence>
<dbReference type="GO" id="GO:0016874">
    <property type="term" value="F:ligase activity"/>
    <property type="evidence" value="ECO:0007669"/>
    <property type="project" value="UniProtKB-KW"/>
</dbReference>
<evidence type="ECO:0000256" key="4">
    <source>
        <dbReference type="ARBA" id="ARBA00022741"/>
    </source>
</evidence>